<feature type="compositionally biased region" description="Basic and acidic residues" evidence="11">
    <location>
        <begin position="116"/>
        <end position="130"/>
    </location>
</feature>
<keyword evidence="4 10" id="KW-0633">Potassium transport</keyword>
<dbReference type="PANTHER" id="PTHR31064:SF5">
    <property type="entry name" value="POTASSIUM ION TRANSPORTER (EUROFUNG)"/>
    <property type="match status" value="1"/>
</dbReference>
<feature type="transmembrane region" description="Helical" evidence="10">
    <location>
        <begin position="387"/>
        <end position="408"/>
    </location>
</feature>
<dbReference type="AlphaFoldDB" id="A0A9P7RKT8"/>
<dbReference type="GO" id="GO:1990573">
    <property type="term" value="P:potassium ion import across plasma membrane"/>
    <property type="evidence" value="ECO:0007669"/>
    <property type="project" value="TreeGrafter"/>
</dbReference>
<evidence type="ECO:0000256" key="11">
    <source>
        <dbReference type="SAM" id="MobiDB-lite"/>
    </source>
</evidence>
<keyword evidence="7 10" id="KW-1133">Transmembrane helix</keyword>
<feature type="transmembrane region" description="Helical" evidence="10">
    <location>
        <begin position="513"/>
        <end position="533"/>
    </location>
</feature>
<feature type="compositionally biased region" description="Basic and acidic residues" evidence="11">
    <location>
        <begin position="148"/>
        <end position="157"/>
    </location>
</feature>
<dbReference type="Pfam" id="PF02386">
    <property type="entry name" value="TrkH"/>
    <property type="match status" value="1"/>
</dbReference>
<keyword evidence="13" id="KW-1185">Reference proteome</keyword>
<evidence type="ECO:0000256" key="6">
    <source>
        <dbReference type="ARBA" id="ARBA00022958"/>
    </source>
</evidence>
<proteinExistence type="inferred from homology"/>
<comment type="similarity">
    <text evidence="2 10">Belongs to the TrkH potassium transport family.</text>
</comment>
<evidence type="ECO:0000313" key="13">
    <source>
        <dbReference type="Proteomes" id="UP000699042"/>
    </source>
</evidence>
<keyword evidence="9 10" id="KW-0472">Membrane</keyword>
<feature type="transmembrane region" description="Helical" evidence="10">
    <location>
        <begin position="451"/>
        <end position="471"/>
    </location>
</feature>
<comment type="subcellular location">
    <subcellularLocation>
        <location evidence="1">Membrane</location>
        <topology evidence="1">Multi-pass membrane protein</topology>
    </subcellularLocation>
</comment>
<keyword evidence="3 10" id="KW-0813">Transport</keyword>
<comment type="caution">
    <text evidence="12">The sequence shown here is derived from an EMBL/GenBank/DDBJ whole genome shotgun (WGS) entry which is preliminary data.</text>
</comment>
<dbReference type="GO" id="GO:0005886">
    <property type="term" value="C:plasma membrane"/>
    <property type="evidence" value="ECO:0007669"/>
    <property type="project" value="InterPro"/>
</dbReference>
<keyword evidence="8 10" id="KW-0406">Ion transport</keyword>
<comment type="caution">
    <text evidence="10">Lacks conserved residue(s) required for the propagation of feature annotation.</text>
</comment>
<reference evidence="12" key="1">
    <citation type="submission" date="2021-05" db="EMBL/GenBank/DDBJ databases">
        <title>Comparative genomics of three Colletotrichum scovillei strains and genetic complementation revealed genes involved fungal growth and virulence on chili pepper.</title>
        <authorList>
            <person name="Hsieh D.-K."/>
            <person name="Chuang S.-C."/>
            <person name="Chen C.-Y."/>
            <person name="Chao Y.-T."/>
            <person name="Lu M.-Y.J."/>
            <person name="Lee M.-H."/>
            <person name="Shih M.-C."/>
        </authorList>
    </citation>
    <scope>NUCLEOTIDE SEQUENCE</scope>
    <source>
        <strain evidence="12">Coll-153</strain>
    </source>
</reference>
<evidence type="ECO:0000256" key="2">
    <source>
        <dbReference type="ARBA" id="ARBA00009137"/>
    </source>
</evidence>
<name>A0A9P7RKT8_9PEZI</name>
<dbReference type="EMBL" id="JAESDN010000001">
    <property type="protein sequence ID" value="KAG7059162.1"/>
    <property type="molecule type" value="Genomic_DNA"/>
</dbReference>
<dbReference type="Proteomes" id="UP000699042">
    <property type="component" value="Unassembled WGS sequence"/>
</dbReference>
<dbReference type="InterPro" id="IPR003445">
    <property type="entry name" value="Cat_transpt"/>
</dbReference>
<keyword evidence="6 10" id="KW-0630">Potassium</keyword>
<feature type="transmembrane region" description="Helical" evidence="10">
    <location>
        <begin position="65"/>
        <end position="90"/>
    </location>
</feature>
<dbReference type="PIRSF" id="PIRSF002450">
    <property type="entry name" value="K+_transpter_TRK"/>
    <property type="match status" value="1"/>
</dbReference>
<evidence type="ECO:0000256" key="1">
    <source>
        <dbReference type="ARBA" id="ARBA00004141"/>
    </source>
</evidence>
<evidence type="ECO:0000256" key="5">
    <source>
        <dbReference type="ARBA" id="ARBA00022692"/>
    </source>
</evidence>
<organism evidence="12 13">
    <name type="scientific">Colletotrichum scovillei</name>
    <dbReference type="NCBI Taxonomy" id="1209932"/>
    <lineage>
        <taxon>Eukaryota</taxon>
        <taxon>Fungi</taxon>
        <taxon>Dikarya</taxon>
        <taxon>Ascomycota</taxon>
        <taxon>Pezizomycotina</taxon>
        <taxon>Sordariomycetes</taxon>
        <taxon>Hypocreomycetidae</taxon>
        <taxon>Glomerellales</taxon>
        <taxon>Glomerellaceae</taxon>
        <taxon>Colletotrichum</taxon>
        <taxon>Colletotrichum acutatum species complex</taxon>
    </lineage>
</organism>
<sequence>MWKPKLNFISLHYVWILFCSLLSWVILFPYGNLAAVDAFFFGCSSSTESGLNTIDVKDLKTYQQVYIYVIPMITNLMFVNIVVVVARLYWFRQRLRNIAPSSLRRYGGEDVEANTESERKLGEESEKPLQHEAAPLPEHSFQASGNEDASHEMDEQPKTTSRPTNITFDDHLPVPRPLVRADTTVLHVPGPIDRINGQPITEISVGRGETDDTDAIRPVRRASTGLSRRRSHHANGPAMRAALSIEKVASSMLVLGQTRHTDTESRRSGTFSRSRTIDLPRLSQQVTVGRNSQFFNLTEQDRETLGGIEYRSLKLLLKIISIFFAGLHLFGVVCLVSWIHNAPSKYKDVLAQSAQDRTWWAIYSAQTMVDNLGFTLTPDSMASFRDATWPMLVMTFLAFAGNTCYPVFLRLAIWVMSKVVPRNSATREHLQFLLDHPRRCYTLLFPRKPTWILFGIVFALNFIDVLLIIVLDLDNAAVNDLPMGPRILSALFQAASARHTGTATLNLSLVNPAVQFSLLSMMYIAIYPIAISIRASNTYEEKALGIYSDDSQLDESNGASYIMSHVRNQLSFDLWYIFLGTFCICIAESERIMDLNEPSSSKSSAHSKYPDPQRSHVFYRSLNYSGNVGLSLGHPSVMTSLSGEFTTFSKLVICAMMIRGRHRGLPYSLDRAIMLPSEEGSSQFEMVRRAAAEREERYLMNDRCQKLLYTKTNHTL</sequence>
<keyword evidence="5 10" id="KW-0812">Transmembrane</keyword>
<accession>A0A9P7RKT8</accession>
<dbReference type="InterPro" id="IPR051143">
    <property type="entry name" value="TrkH_K-transport"/>
</dbReference>
<evidence type="ECO:0000256" key="7">
    <source>
        <dbReference type="ARBA" id="ARBA00022989"/>
    </source>
</evidence>
<feature type="compositionally biased region" description="Polar residues" evidence="11">
    <location>
        <begin position="158"/>
        <end position="167"/>
    </location>
</feature>
<feature type="region of interest" description="Disordered" evidence="11">
    <location>
        <begin position="106"/>
        <end position="174"/>
    </location>
</feature>
<evidence type="ECO:0000256" key="4">
    <source>
        <dbReference type="ARBA" id="ARBA00022538"/>
    </source>
</evidence>
<dbReference type="InterPro" id="IPR004773">
    <property type="entry name" value="K/Na_transp_Trk1/HKT1"/>
</dbReference>
<evidence type="ECO:0000256" key="9">
    <source>
        <dbReference type="ARBA" id="ARBA00023136"/>
    </source>
</evidence>
<feature type="transmembrane region" description="Helical" evidence="10">
    <location>
        <begin position="315"/>
        <end position="339"/>
    </location>
</feature>
<evidence type="ECO:0000313" key="12">
    <source>
        <dbReference type="EMBL" id="KAG7059162.1"/>
    </source>
</evidence>
<evidence type="ECO:0000256" key="8">
    <source>
        <dbReference type="ARBA" id="ARBA00023065"/>
    </source>
</evidence>
<dbReference type="NCBIfam" id="TIGR00934">
    <property type="entry name" value="2a38euk"/>
    <property type="match status" value="1"/>
</dbReference>
<dbReference type="PANTHER" id="PTHR31064">
    <property type="entry name" value="POTASSIUM TRANSPORT PROTEIN DDB_G0292412-RELATED"/>
    <property type="match status" value="1"/>
</dbReference>
<feature type="transmembrane region" description="Helical" evidence="10">
    <location>
        <begin position="12"/>
        <end position="31"/>
    </location>
</feature>
<gene>
    <name evidence="12" type="ORF">JMJ77_006530</name>
</gene>
<evidence type="ECO:0000256" key="3">
    <source>
        <dbReference type="ARBA" id="ARBA00022448"/>
    </source>
</evidence>
<dbReference type="GO" id="GO:0030007">
    <property type="term" value="P:intracellular potassium ion homeostasis"/>
    <property type="evidence" value="ECO:0007669"/>
    <property type="project" value="UniProtKB-UniRule"/>
</dbReference>
<dbReference type="InterPro" id="IPR015958">
    <property type="entry name" value="Trk1_fungi"/>
</dbReference>
<protein>
    <recommendedName>
        <fullName evidence="10">Potassium transport protein</fullName>
    </recommendedName>
</protein>
<evidence type="ECO:0000256" key="10">
    <source>
        <dbReference type="PIRNR" id="PIRNR002450"/>
    </source>
</evidence>
<dbReference type="GO" id="GO:0140107">
    <property type="term" value="F:high-affinity potassium ion transmembrane transporter activity"/>
    <property type="evidence" value="ECO:0007669"/>
    <property type="project" value="TreeGrafter"/>
</dbReference>